<organism evidence="11">
    <name type="scientific">Schistocephalus solidus</name>
    <name type="common">Tapeworm</name>
    <dbReference type="NCBI Taxonomy" id="70667"/>
    <lineage>
        <taxon>Eukaryota</taxon>
        <taxon>Metazoa</taxon>
        <taxon>Spiralia</taxon>
        <taxon>Lophotrochozoa</taxon>
        <taxon>Platyhelminthes</taxon>
        <taxon>Cestoda</taxon>
        <taxon>Eucestoda</taxon>
        <taxon>Diphyllobothriidea</taxon>
        <taxon>Diphyllobothriidae</taxon>
        <taxon>Schistocephalus</taxon>
    </lineage>
</organism>
<dbReference type="GO" id="GO:0004714">
    <property type="term" value="F:transmembrane receptor protein tyrosine kinase activity"/>
    <property type="evidence" value="ECO:0007669"/>
    <property type="project" value="TreeGrafter"/>
</dbReference>
<dbReference type="GO" id="GO:0007169">
    <property type="term" value="P:cell surface receptor protein tyrosine kinase signaling pathway"/>
    <property type="evidence" value="ECO:0007669"/>
    <property type="project" value="TreeGrafter"/>
</dbReference>
<gene>
    <name evidence="9" type="ORF">SSLN_LOCUS2988</name>
</gene>
<dbReference type="GO" id="GO:0005524">
    <property type="term" value="F:ATP binding"/>
    <property type="evidence" value="ECO:0007669"/>
    <property type="project" value="UniProtKB-KW"/>
</dbReference>
<dbReference type="InterPro" id="IPR000719">
    <property type="entry name" value="Prot_kinase_dom"/>
</dbReference>
<dbReference type="Gene3D" id="1.10.510.10">
    <property type="entry name" value="Transferase(Phosphotransferase) domain 1"/>
    <property type="match status" value="1"/>
</dbReference>
<dbReference type="SUPFAM" id="SSF56112">
    <property type="entry name" value="Protein kinase-like (PK-like)"/>
    <property type="match status" value="1"/>
</dbReference>
<keyword evidence="2" id="KW-0808">Transferase</keyword>
<name>A0A183SFJ0_SCHSO</name>
<evidence type="ECO:0000256" key="2">
    <source>
        <dbReference type="ARBA" id="ARBA00022679"/>
    </source>
</evidence>
<dbReference type="GO" id="GO:0043235">
    <property type="term" value="C:receptor complex"/>
    <property type="evidence" value="ECO:0007669"/>
    <property type="project" value="TreeGrafter"/>
</dbReference>
<dbReference type="WBParaSite" id="SSLN_0000308801-mRNA-1">
    <property type="protein sequence ID" value="SSLN_0000308801-mRNA-1"/>
    <property type="gene ID" value="SSLN_0000308801"/>
</dbReference>
<dbReference type="PANTHER" id="PTHR24416">
    <property type="entry name" value="TYROSINE-PROTEIN KINASE RECEPTOR"/>
    <property type="match status" value="1"/>
</dbReference>
<evidence type="ECO:0000256" key="4">
    <source>
        <dbReference type="ARBA" id="ARBA00022777"/>
    </source>
</evidence>
<reference evidence="11" key="1">
    <citation type="submission" date="2016-06" db="UniProtKB">
        <authorList>
            <consortium name="WormBaseParasite"/>
        </authorList>
    </citation>
    <scope>IDENTIFICATION</scope>
</reference>
<evidence type="ECO:0000313" key="9">
    <source>
        <dbReference type="EMBL" id="VDL89373.1"/>
    </source>
</evidence>
<dbReference type="InterPro" id="IPR050122">
    <property type="entry name" value="RTK"/>
</dbReference>
<sequence>MVSVSHPNCLRLLGVCLSGTRRCLVSEYIANGSLDCYLRRHKVNTKSAAFIEPICLCSDLATRNVLVKRQDLVQITDFGLAKMLSGDEEHVPIRWLAVETLTSGRYSFKTDVWAYGVTLWELFTFGERPYANIDTADVKRYVLEGGRLMQPDICTLDAYQLLLLSCWRENPEARSSFIELLHLLQSRVGNPEFFLHDRVSHLLCARCIL</sequence>
<dbReference type="EMBL" id="UYSU01032395">
    <property type="protein sequence ID" value="VDL89373.1"/>
    <property type="molecule type" value="Genomic_DNA"/>
</dbReference>
<dbReference type="GO" id="GO:0030182">
    <property type="term" value="P:neuron differentiation"/>
    <property type="evidence" value="ECO:0007669"/>
    <property type="project" value="UniProtKB-ARBA"/>
</dbReference>
<dbReference type="InterPro" id="IPR011009">
    <property type="entry name" value="Kinase-like_dom_sf"/>
</dbReference>
<dbReference type="Proteomes" id="UP000275846">
    <property type="component" value="Unassembled WGS sequence"/>
</dbReference>
<dbReference type="GO" id="GO:0012505">
    <property type="term" value="C:endomembrane system"/>
    <property type="evidence" value="ECO:0007669"/>
    <property type="project" value="UniProtKB-SubCell"/>
</dbReference>
<keyword evidence="4" id="KW-0418">Kinase</keyword>
<keyword evidence="10" id="KW-1185">Reference proteome</keyword>
<proteinExistence type="predicted"/>
<dbReference type="GO" id="GO:0009925">
    <property type="term" value="C:basal plasma membrane"/>
    <property type="evidence" value="ECO:0007669"/>
    <property type="project" value="TreeGrafter"/>
</dbReference>
<evidence type="ECO:0000256" key="3">
    <source>
        <dbReference type="ARBA" id="ARBA00022741"/>
    </source>
</evidence>
<evidence type="ECO:0000256" key="7">
    <source>
        <dbReference type="ARBA" id="ARBA00023137"/>
    </source>
</evidence>
<evidence type="ECO:0000313" key="11">
    <source>
        <dbReference type="WBParaSite" id="SSLN_0000308801-mRNA-1"/>
    </source>
</evidence>
<protein>
    <submittedName>
        <fullName evidence="11">Protein kinase domain-containing protein</fullName>
    </submittedName>
</protein>
<keyword evidence="5" id="KW-0067">ATP-binding</keyword>
<evidence type="ECO:0000313" key="10">
    <source>
        <dbReference type="Proteomes" id="UP000275846"/>
    </source>
</evidence>
<dbReference type="STRING" id="70667.A0A183SFJ0"/>
<dbReference type="PROSITE" id="PS50011">
    <property type="entry name" value="PROTEIN_KINASE_DOM"/>
    <property type="match status" value="1"/>
</dbReference>
<keyword evidence="7" id="KW-0829">Tyrosine-protein kinase</keyword>
<evidence type="ECO:0000256" key="1">
    <source>
        <dbReference type="ARBA" id="ARBA00004308"/>
    </source>
</evidence>
<dbReference type="GO" id="GO:0048468">
    <property type="term" value="P:cell development"/>
    <property type="evidence" value="ECO:0007669"/>
    <property type="project" value="UniProtKB-ARBA"/>
</dbReference>
<evidence type="ECO:0000259" key="8">
    <source>
        <dbReference type="PROSITE" id="PS50011"/>
    </source>
</evidence>
<dbReference type="AlphaFoldDB" id="A0A183SFJ0"/>
<dbReference type="PANTHER" id="PTHR24416:SF566">
    <property type="entry name" value="EPIDERMAL GROWTH FACTOR RECEPTOR"/>
    <property type="match status" value="1"/>
</dbReference>
<dbReference type="GO" id="GO:0008284">
    <property type="term" value="P:positive regulation of cell population proliferation"/>
    <property type="evidence" value="ECO:0007669"/>
    <property type="project" value="TreeGrafter"/>
</dbReference>
<accession>A0A183SFJ0</accession>
<dbReference type="Pfam" id="PF07714">
    <property type="entry name" value="PK_Tyr_Ser-Thr"/>
    <property type="match status" value="2"/>
</dbReference>
<keyword evidence="6" id="KW-0472">Membrane</keyword>
<comment type="subcellular location">
    <subcellularLocation>
        <location evidence="1">Endomembrane system</location>
    </subcellularLocation>
</comment>
<dbReference type="GO" id="GO:0050793">
    <property type="term" value="P:regulation of developmental process"/>
    <property type="evidence" value="ECO:0007669"/>
    <property type="project" value="UniProtKB-ARBA"/>
</dbReference>
<keyword evidence="3" id="KW-0547">Nucleotide-binding</keyword>
<evidence type="ECO:0000256" key="5">
    <source>
        <dbReference type="ARBA" id="ARBA00022840"/>
    </source>
</evidence>
<feature type="domain" description="Protein kinase" evidence="8">
    <location>
        <begin position="1"/>
        <end position="194"/>
    </location>
</feature>
<dbReference type="FunFam" id="1.10.510.10:FF:001512">
    <property type="entry name" value="Receptor tyrosine-protein kinase erbB-2"/>
    <property type="match status" value="1"/>
</dbReference>
<dbReference type="GO" id="GO:0043066">
    <property type="term" value="P:negative regulation of apoptotic process"/>
    <property type="evidence" value="ECO:0007669"/>
    <property type="project" value="TreeGrafter"/>
</dbReference>
<reference evidence="9 10" key="2">
    <citation type="submission" date="2018-11" db="EMBL/GenBank/DDBJ databases">
        <authorList>
            <consortium name="Pathogen Informatics"/>
        </authorList>
    </citation>
    <scope>NUCLEOTIDE SEQUENCE [LARGE SCALE GENOMIC DNA]</scope>
    <source>
        <strain evidence="9 10">NST_G2</strain>
    </source>
</reference>
<dbReference type="OrthoDB" id="6219513at2759"/>
<dbReference type="InterPro" id="IPR001245">
    <property type="entry name" value="Ser-Thr/Tyr_kinase_cat_dom"/>
</dbReference>
<evidence type="ECO:0000256" key="6">
    <source>
        <dbReference type="ARBA" id="ARBA00023136"/>
    </source>
</evidence>